<organism evidence="2 3">
    <name type="scientific">Candidatus Uhrbacteria bacterium RIFCSPHIGHO2_12_FULL_60_25</name>
    <dbReference type="NCBI Taxonomy" id="1802399"/>
    <lineage>
        <taxon>Bacteria</taxon>
        <taxon>Candidatus Uhriibacteriota</taxon>
    </lineage>
</organism>
<dbReference type="STRING" id="1802399.A3E39_03940"/>
<reference evidence="2 3" key="1">
    <citation type="journal article" date="2016" name="Nat. Commun.">
        <title>Thousands of microbial genomes shed light on interconnected biogeochemical processes in an aquifer system.</title>
        <authorList>
            <person name="Anantharaman K."/>
            <person name="Brown C.T."/>
            <person name="Hug L.A."/>
            <person name="Sharon I."/>
            <person name="Castelle C.J."/>
            <person name="Probst A.J."/>
            <person name="Thomas B.C."/>
            <person name="Singh A."/>
            <person name="Wilkins M.J."/>
            <person name="Karaoz U."/>
            <person name="Brodie E.L."/>
            <person name="Williams K.H."/>
            <person name="Hubbard S.S."/>
            <person name="Banfield J.F."/>
        </authorList>
    </citation>
    <scope>NUCLEOTIDE SEQUENCE [LARGE SCALE GENOMIC DNA]</scope>
</reference>
<accession>A0A1F7UMB6</accession>
<evidence type="ECO:0000313" key="3">
    <source>
        <dbReference type="Proteomes" id="UP000176603"/>
    </source>
</evidence>
<proteinExistence type="predicted"/>
<name>A0A1F7UMB6_9BACT</name>
<dbReference type="Proteomes" id="UP000176603">
    <property type="component" value="Unassembled WGS sequence"/>
</dbReference>
<dbReference type="EMBL" id="MGEH01000009">
    <property type="protein sequence ID" value="OGL79433.1"/>
    <property type="molecule type" value="Genomic_DNA"/>
</dbReference>
<gene>
    <name evidence="2" type="ORF">A3E39_03940</name>
</gene>
<feature type="compositionally biased region" description="Basic and acidic residues" evidence="1">
    <location>
        <begin position="135"/>
        <end position="149"/>
    </location>
</feature>
<evidence type="ECO:0000256" key="1">
    <source>
        <dbReference type="SAM" id="MobiDB-lite"/>
    </source>
</evidence>
<sequence length="332" mass="37539">MFSTEHLNISPHAVTQYARRVECLDVPEGYRFRSDEYRRYVRTMYDRIKHGDELPPHCCLIFVKPGNSTRRMKRSEATHHHQKKPGTWWGTYVFDGSACYVIENNFVVTVIVPTEEQLTLLESLLEKKKHGNGSNERDRADAQRDEPPMLEDARKLNRKCGPLASTPMPSVGDIELYVPNLVPVENGTPDARTLAKVLRWMTRANPRPEASVRLVIAPFFDPIAGMIECAFPKGSVRVSTLPNGIGVSGDNILQANDPAYFEALAMVSTVPGPFQHVFCLLSRVVFVRIYEMIDDTIVGFNPKDPIPRHGAVLRIDLKEPDRTKRATTFLLP</sequence>
<protein>
    <submittedName>
        <fullName evidence="2">Uncharacterized protein</fullName>
    </submittedName>
</protein>
<comment type="caution">
    <text evidence="2">The sequence shown here is derived from an EMBL/GenBank/DDBJ whole genome shotgun (WGS) entry which is preliminary data.</text>
</comment>
<feature type="region of interest" description="Disordered" evidence="1">
    <location>
        <begin position="128"/>
        <end position="149"/>
    </location>
</feature>
<dbReference type="AlphaFoldDB" id="A0A1F7UMB6"/>
<evidence type="ECO:0000313" key="2">
    <source>
        <dbReference type="EMBL" id="OGL79433.1"/>
    </source>
</evidence>